<feature type="binding site" evidence="5">
    <location>
        <position position="929"/>
    </location>
    <ligand>
        <name>AMP</name>
        <dbReference type="ChEBI" id="CHEBI:456215"/>
    </ligand>
</feature>
<gene>
    <name evidence="9" type="ORF">TVAG_225750</name>
</gene>
<dbReference type="CDD" id="cd00077">
    <property type="entry name" value="HDc"/>
    <property type="match status" value="1"/>
</dbReference>
<organism evidence="9 10">
    <name type="scientific">Trichomonas vaginalis (strain ATCC PRA-98 / G3)</name>
    <dbReference type="NCBI Taxonomy" id="412133"/>
    <lineage>
        <taxon>Eukaryota</taxon>
        <taxon>Metamonada</taxon>
        <taxon>Parabasalia</taxon>
        <taxon>Trichomonadida</taxon>
        <taxon>Trichomonadidae</taxon>
        <taxon>Trichomonas</taxon>
    </lineage>
</organism>
<dbReference type="InterPro" id="IPR003607">
    <property type="entry name" value="HD/PDEase_dom"/>
</dbReference>
<dbReference type="KEGG" id="tva:5463452"/>
<dbReference type="SMART" id="SM00471">
    <property type="entry name" value="HDc"/>
    <property type="match status" value="1"/>
</dbReference>
<dbReference type="VEuPathDB" id="TrichDB:TVAG_225750"/>
<comment type="cofactor">
    <cofactor evidence="7">
        <name>a divalent metal cation</name>
        <dbReference type="ChEBI" id="CHEBI:60240"/>
    </cofactor>
    <text evidence="7">Binds 2 divalent metal cations per subunit. Site 1 may preferentially bind zinc ions, while site 2 has a preference for magnesium and/or manganese ions.</text>
</comment>
<dbReference type="Gene3D" id="1.10.1300.10">
    <property type="entry name" value="3'5'-cyclic nucleotide phosphodiesterase, catalytic domain"/>
    <property type="match status" value="1"/>
</dbReference>
<dbReference type="RefSeq" id="XP_001578935.1">
    <property type="nucleotide sequence ID" value="XM_001578885.1"/>
</dbReference>
<dbReference type="InterPro" id="IPR029016">
    <property type="entry name" value="GAF-like_dom_sf"/>
</dbReference>
<dbReference type="PROSITE" id="PS51845">
    <property type="entry name" value="PDEASE_I_2"/>
    <property type="match status" value="1"/>
</dbReference>
<feature type="active site" description="Proton donor" evidence="4">
    <location>
        <position position="777"/>
    </location>
</feature>
<reference evidence="9" key="1">
    <citation type="submission" date="2006-10" db="EMBL/GenBank/DDBJ databases">
        <authorList>
            <person name="Amadeo P."/>
            <person name="Zhao Q."/>
            <person name="Wortman J."/>
            <person name="Fraser-Liggett C."/>
            <person name="Carlton J."/>
        </authorList>
    </citation>
    <scope>NUCLEOTIDE SEQUENCE</scope>
    <source>
        <strain evidence="9">G3</strain>
    </source>
</reference>
<feature type="binding site" evidence="6">
    <location>
        <position position="818"/>
    </location>
    <ligand>
        <name>Zn(2+)</name>
        <dbReference type="ChEBI" id="CHEBI:29105"/>
        <label>1</label>
    </ligand>
</feature>
<keyword evidence="3 7" id="KW-0378">Hydrolase</keyword>
<sequence length="1023" mass="117128">MSIRLKDNPYVPKLNLDGIRATGPRTKEIAPSGRKTREMEETNYSLQEMFDDFVEGLESTSMNRALETASMKYLKANKTVLWLLDKENEQFYSPTFLKICAFENSILGKSYESKEIINITNRDSFTLLIPLGRNDMRCILQASRLPSIQPFSESEIRQAKQLQKKFRHYASYLLNHETFDETYANICSIPDIETLTYNISEIAHFARCDSVDIFIKVSNFYKRLATNGAFLIIQKAGISTHVLDHLTDLILDDVTTHPMYDPDIDGTNLNSVFAHPLLMKGRNGCIVFRRQDKFTHKDIRRILAICPIIGTCVERNYGHLSISAMNNRLSALLDIAESIGPMTDLRTLITMIMERACSLIGTERCSLFMVDRVKNEIYSTFNQGLDSEIRIPMSRGIVGYTARTGQIVNITNAYNDPRFDNSVDIETGFRTRNILGVPIYNSNGEVTGVTQMINKKDGNFIEDDIKIMKCFNVFCGISLDNVKLFNVSTNLANHLKKFVEAADTFTKSENKNALVELLESAADICQASRATMLSYDVDTKEFQVLANYGHNFDGSYERAQEVVEYATPQVFGERQPGKIKLHISGYFDNNTSNGPDETLLNAASRLSQAFEAEAIKSPPPEIVEEHNEKPQIFGFPLTSQDRVVIGIVEFETKLPLTTEHIKLLESYCTFASMAIERDQLQKIAKSSQLLIHEHQFMKNEEKDKFTTPANLVLDEESEKQVFTLGFDAQKFDGFSHYRVMWAIFTRFDLLREFNVTNEKFFSFLTEVSESYNKVPYHNRRHAVDVTQFVAYEIIIGKIDKILTKEELFCLLIACICHDINHDGFTNVYNVKAETPLGILFKNQSVMETHHCEVTIGIMTNEMSNVFACFEGQQYSKMWQMLFTLILGTDMFHHYTIIKQFNELLDKGPLDYSDDQNRLKLMQILLKCGDISNVSRPFKIADKWCDVLCEEFFRQGDLEQAQGMEYTSNLNDRAHLDKPKSQIGFYKFVCLPLFEVAERAIPELGVNKQSILINLKEWERQLDL</sequence>
<feature type="binding site" evidence="6">
    <location>
        <position position="818"/>
    </location>
    <ligand>
        <name>Zn(2+)</name>
        <dbReference type="ChEBI" id="CHEBI:29105"/>
        <label>2</label>
    </ligand>
</feature>
<dbReference type="GO" id="GO:0004115">
    <property type="term" value="F:3',5'-cyclic-AMP phosphodiesterase activity"/>
    <property type="evidence" value="ECO:0000318"/>
    <property type="project" value="GO_Central"/>
</dbReference>
<dbReference type="InterPro" id="IPR002073">
    <property type="entry name" value="PDEase_catalytic_dom"/>
</dbReference>
<feature type="binding site" evidence="5">
    <location>
        <begin position="777"/>
        <end position="781"/>
    </location>
    <ligand>
        <name>AMP</name>
        <dbReference type="ChEBI" id="CHEBI:456215"/>
    </ligand>
</feature>
<feature type="binding site" evidence="5">
    <location>
        <position position="981"/>
    </location>
    <ligand>
        <name>AMP</name>
        <dbReference type="ChEBI" id="CHEBI:456215"/>
    </ligand>
</feature>
<dbReference type="SUPFAM" id="SSF55781">
    <property type="entry name" value="GAF domain-like"/>
    <property type="match status" value="4"/>
</dbReference>
<proteinExistence type="inferred from homology"/>
<evidence type="ECO:0000259" key="8">
    <source>
        <dbReference type="PROSITE" id="PS51845"/>
    </source>
</evidence>
<dbReference type="Gene3D" id="3.30.450.40">
    <property type="match status" value="2"/>
</dbReference>
<dbReference type="SUPFAM" id="SSF109604">
    <property type="entry name" value="HD-domain/PDEase-like"/>
    <property type="match status" value="1"/>
</dbReference>
<feature type="binding site" evidence="6">
    <location>
        <position position="929"/>
    </location>
    <ligand>
        <name>Zn(2+)</name>
        <dbReference type="ChEBI" id="CHEBI:29105"/>
        <label>1</label>
    </ligand>
</feature>
<dbReference type="InterPro" id="IPR003018">
    <property type="entry name" value="GAF"/>
</dbReference>
<feature type="binding site" evidence="5">
    <location>
        <position position="818"/>
    </location>
    <ligand>
        <name>AMP</name>
        <dbReference type="ChEBI" id="CHEBI:456215"/>
    </ligand>
</feature>
<name>A2DNV4_TRIV3</name>
<evidence type="ECO:0000313" key="9">
    <source>
        <dbReference type="EMBL" id="EAY17949.1"/>
    </source>
</evidence>
<dbReference type="Proteomes" id="UP000001542">
    <property type="component" value="Unassembled WGS sequence"/>
</dbReference>
<evidence type="ECO:0000256" key="3">
    <source>
        <dbReference type="ARBA" id="ARBA00022801"/>
    </source>
</evidence>
<evidence type="ECO:0000313" key="10">
    <source>
        <dbReference type="Proteomes" id="UP000001542"/>
    </source>
</evidence>
<protein>
    <recommendedName>
        <fullName evidence="7">Phosphodiesterase</fullName>
        <ecNumber evidence="7">3.1.4.-</ecNumber>
    </recommendedName>
</protein>
<feature type="binding site" evidence="6">
    <location>
        <position position="781"/>
    </location>
    <ligand>
        <name>Zn(2+)</name>
        <dbReference type="ChEBI" id="CHEBI:29105"/>
        <label>1</label>
    </ligand>
</feature>
<evidence type="ECO:0000256" key="5">
    <source>
        <dbReference type="PIRSR" id="PIRSR623088-2"/>
    </source>
</evidence>
<dbReference type="OrthoDB" id="74705at2759"/>
<keyword evidence="2 6" id="KW-0479">Metal-binding</keyword>
<accession>A2DNV4</accession>
<dbReference type="STRING" id="5722.A2DNV4"/>
<evidence type="ECO:0000256" key="2">
    <source>
        <dbReference type="ARBA" id="ARBA00022723"/>
    </source>
</evidence>
<evidence type="ECO:0000256" key="1">
    <source>
        <dbReference type="ARBA" id="ARBA00022535"/>
    </source>
</evidence>
<dbReference type="eggNOG" id="KOG3689">
    <property type="taxonomic scope" value="Eukaryota"/>
</dbReference>
<dbReference type="PRINTS" id="PR00387">
    <property type="entry name" value="PDIESTERASE1"/>
</dbReference>
<feature type="domain" description="PDEase" evidence="8">
    <location>
        <begin position="701"/>
        <end position="1023"/>
    </location>
</feature>
<dbReference type="Pfam" id="PF01590">
    <property type="entry name" value="GAF"/>
    <property type="match status" value="1"/>
</dbReference>
<dbReference type="PROSITE" id="PS00126">
    <property type="entry name" value="PDEASE_I_1"/>
    <property type="match status" value="1"/>
</dbReference>
<dbReference type="SMART" id="SM00065">
    <property type="entry name" value="GAF"/>
    <property type="match status" value="1"/>
</dbReference>
<keyword evidence="1" id="KW-0140">cGMP</keyword>
<dbReference type="Pfam" id="PF00233">
    <property type="entry name" value="PDEase_I"/>
    <property type="match status" value="1"/>
</dbReference>
<dbReference type="GO" id="GO:0141162">
    <property type="term" value="P:negative regulation of cAMP/PKA signal transduction"/>
    <property type="evidence" value="ECO:0000318"/>
    <property type="project" value="GO_Central"/>
</dbReference>
<comment type="similarity">
    <text evidence="7">Belongs to the cyclic nucleotide phosphodiesterase family.</text>
</comment>
<dbReference type="InterPro" id="IPR036971">
    <property type="entry name" value="PDEase_catalytic_dom_sf"/>
</dbReference>
<dbReference type="SMR" id="A2DNV4"/>
<dbReference type="InterPro" id="IPR023088">
    <property type="entry name" value="PDEase"/>
</dbReference>
<evidence type="ECO:0000256" key="4">
    <source>
        <dbReference type="PIRSR" id="PIRSR623088-1"/>
    </source>
</evidence>
<dbReference type="InParanoid" id="A2DNV4"/>
<dbReference type="AlphaFoldDB" id="A2DNV4"/>
<keyword evidence="10" id="KW-1185">Reference proteome</keyword>
<dbReference type="GO" id="GO:0007165">
    <property type="term" value="P:signal transduction"/>
    <property type="evidence" value="ECO:0007669"/>
    <property type="project" value="InterPro"/>
</dbReference>
<dbReference type="InterPro" id="IPR023174">
    <property type="entry name" value="PDEase_CS"/>
</dbReference>
<reference evidence="9" key="2">
    <citation type="journal article" date="2007" name="Science">
        <title>Draft genome sequence of the sexually transmitted pathogen Trichomonas vaginalis.</title>
        <authorList>
            <person name="Carlton J.M."/>
            <person name="Hirt R.P."/>
            <person name="Silva J.C."/>
            <person name="Delcher A.L."/>
            <person name="Schatz M."/>
            <person name="Zhao Q."/>
            <person name="Wortman J.R."/>
            <person name="Bidwell S.L."/>
            <person name="Alsmark U.C.M."/>
            <person name="Besteiro S."/>
            <person name="Sicheritz-Ponten T."/>
            <person name="Noel C.J."/>
            <person name="Dacks J.B."/>
            <person name="Foster P.G."/>
            <person name="Simillion C."/>
            <person name="Van de Peer Y."/>
            <person name="Miranda-Saavedra D."/>
            <person name="Barton G.J."/>
            <person name="Westrop G.D."/>
            <person name="Mueller S."/>
            <person name="Dessi D."/>
            <person name="Fiori P.L."/>
            <person name="Ren Q."/>
            <person name="Paulsen I."/>
            <person name="Zhang H."/>
            <person name="Bastida-Corcuera F.D."/>
            <person name="Simoes-Barbosa A."/>
            <person name="Brown M.T."/>
            <person name="Hayes R.D."/>
            <person name="Mukherjee M."/>
            <person name="Okumura C.Y."/>
            <person name="Schneider R."/>
            <person name="Smith A.J."/>
            <person name="Vanacova S."/>
            <person name="Villalvazo M."/>
            <person name="Haas B.J."/>
            <person name="Pertea M."/>
            <person name="Feldblyum T.V."/>
            <person name="Utterback T.R."/>
            <person name="Shu C.L."/>
            <person name="Osoegawa K."/>
            <person name="de Jong P.J."/>
            <person name="Hrdy I."/>
            <person name="Horvathova L."/>
            <person name="Zubacova Z."/>
            <person name="Dolezal P."/>
            <person name="Malik S.B."/>
            <person name="Logsdon J.M. Jr."/>
            <person name="Henze K."/>
            <person name="Gupta A."/>
            <person name="Wang C.C."/>
            <person name="Dunne R.L."/>
            <person name="Upcroft J.A."/>
            <person name="Upcroft P."/>
            <person name="White O."/>
            <person name="Salzberg S.L."/>
            <person name="Tang P."/>
            <person name="Chiu C.-H."/>
            <person name="Lee Y.-S."/>
            <person name="Embley T.M."/>
            <person name="Coombs G.H."/>
            <person name="Mottram J.C."/>
            <person name="Tachezy J."/>
            <person name="Fraser-Liggett C.M."/>
            <person name="Johnson P.J."/>
        </authorList>
    </citation>
    <scope>NUCLEOTIDE SEQUENCE [LARGE SCALE GENOMIC DNA]</scope>
    <source>
        <strain evidence="9">G3</strain>
    </source>
</reference>
<dbReference type="EMBL" id="DS113224">
    <property type="protein sequence ID" value="EAY17949.1"/>
    <property type="molecule type" value="Genomic_DNA"/>
</dbReference>
<dbReference type="PANTHER" id="PTHR11347">
    <property type="entry name" value="CYCLIC NUCLEOTIDE PHOSPHODIESTERASE"/>
    <property type="match status" value="1"/>
</dbReference>
<dbReference type="EC" id="3.1.4.-" evidence="7"/>
<dbReference type="GO" id="GO:0047555">
    <property type="term" value="F:3',5'-cyclic-GMP phosphodiesterase activity"/>
    <property type="evidence" value="ECO:0000318"/>
    <property type="project" value="GO_Central"/>
</dbReference>
<dbReference type="GO" id="GO:0046872">
    <property type="term" value="F:metal ion binding"/>
    <property type="evidence" value="ECO:0007669"/>
    <property type="project" value="UniProtKB-KW"/>
</dbReference>
<dbReference type="VEuPathDB" id="TrichDB:TVAGG3_0289290"/>
<feature type="binding site" evidence="6">
    <location>
        <position position="817"/>
    </location>
    <ligand>
        <name>Zn(2+)</name>
        <dbReference type="ChEBI" id="CHEBI:29105"/>
        <label>1</label>
    </ligand>
</feature>
<evidence type="ECO:0000256" key="6">
    <source>
        <dbReference type="PIRSR" id="PIRSR623088-3"/>
    </source>
</evidence>
<evidence type="ECO:0000256" key="7">
    <source>
        <dbReference type="RuleBase" id="RU363067"/>
    </source>
</evidence>